<organism evidence="1 2">
    <name type="scientific">Blyttiomyces helicus</name>
    <dbReference type="NCBI Taxonomy" id="388810"/>
    <lineage>
        <taxon>Eukaryota</taxon>
        <taxon>Fungi</taxon>
        <taxon>Fungi incertae sedis</taxon>
        <taxon>Chytridiomycota</taxon>
        <taxon>Chytridiomycota incertae sedis</taxon>
        <taxon>Chytridiomycetes</taxon>
        <taxon>Chytridiomycetes incertae sedis</taxon>
        <taxon>Blyttiomyces</taxon>
    </lineage>
</organism>
<gene>
    <name evidence="1" type="ORF">BDK51DRAFT_43445</name>
</gene>
<proteinExistence type="predicted"/>
<name>A0A4P9WQH1_9FUNG</name>
<protein>
    <submittedName>
        <fullName evidence="1">Uncharacterized protein</fullName>
    </submittedName>
</protein>
<evidence type="ECO:0000313" key="2">
    <source>
        <dbReference type="Proteomes" id="UP000269721"/>
    </source>
</evidence>
<accession>A0A4P9WQH1</accession>
<reference evidence="2" key="1">
    <citation type="journal article" date="2018" name="Nat. Microbiol.">
        <title>Leveraging single-cell genomics to expand the fungal tree of life.</title>
        <authorList>
            <person name="Ahrendt S.R."/>
            <person name="Quandt C.A."/>
            <person name="Ciobanu D."/>
            <person name="Clum A."/>
            <person name="Salamov A."/>
            <person name="Andreopoulos B."/>
            <person name="Cheng J.F."/>
            <person name="Woyke T."/>
            <person name="Pelin A."/>
            <person name="Henrissat B."/>
            <person name="Reynolds N.K."/>
            <person name="Benny G.L."/>
            <person name="Smith M.E."/>
            <person name="James T.Y."/>
            <person name="Grigoriev I.V."/>
        </authorList>
    </citation>
    <scope>NUCLEOTIDE SEQUENCE [LARGE SCALE GENOMIC DNA]</scope>
</reference>
<sequence>MYGTHWHFVDNPPESYAPLGRPTFARIAQFILNNLTVFSPEDAEEILRETDLRLGDNRLLDMSRYTDSMICIMDDVILFRVGKVVRIMGFLLDDNVDVGTAYRLFSRTPGTYGYENLTRDRTESRLLDWHRSLNRSAVQYSKLYPFDGFKASTEKELRSRFLNNLDMQGTNIVYIDSDTCIEGAIDNLAYPYELARKMFPNQECPRDITLSKLLSKRTMLSTTLGQMLESIKGVMQVDIGCWGHTLYLCELKLPDFGRSVCCVLDMFPGKSCLSSTDSFTTAAERRTRLGRSMEDGSHTWINVLVVRMTDLENIGEFYVNAKWLQDPKLSLSTHCTFTGKEYAVLCIWDAPCRC</sequence>
<evidence type="ECO:0000313" key="1">
    <source>
        <dbReference type="EMBL" id="RKO94635.1"/>
    </source>
</evidence>
<dbReference type="AlphaFoldDB" id="A0A4P9WQH1"/>
<dbReference type="Proteomes" id="UP000269721">
    <property type="component" value="Unassembled WGS sequence"/>
</dbReference>
<keyword evidence="2" id="KW-1185">Reference proteome</keyword>
<dbReference type="EMBL" id="KZ993849">
    <property type="protein sequence ID" value="RKO94635.1"/>
    <property type="molecule type" value="Genomic_DNA"/>
</dbReference>